<dbReference type="KEGG" id="asd:AS9A_0447"/>
<accession>F6EHV6</accession>
<protein>
    <submittedName>
        <fullName evidence="2">Uncharacterized protein</fullName>
    </submittedName>
</protein>
<gene>
    <name evidence="2" type="ordered locus">AS9A_0447</name>
</gene>
<dbReference type="STRING" id="443218.AS9A_0447"/>
<dbReference type="AlphaFoldDB" id="F6EHV6"/>
<sequence length="49" mass="4798">MPDAFGSNRKPEFSDSGGRELSAGVGAGAVASASQVFSLVRGATLPTSG</sequence>
<evidence type="ECO:0000313" key="3">
    <source>
        <dbReference type="Proteomes" id="UP000009235"/>
    </source>
</evidence>
<evidence type="ECO:0000256" key="1">
    <source>
        <dbReference type="SAM" id="MobiDB-lite"/>
    </source>
</evidence>
<reference evidence="2 3" key="1">
    <citation type="journal article" date="2011" name="J. Bacteriol.">
        <title>Complete genome sequence of Amycolicicoccus subflavus DQS3-9A1T, an actinomycete isolated from crude oil-polluted soil.</title>
        <authorList>
            <person name="Cai M."/>
            <person name="Chen W.M."/>
            <person name="Nie Y."/>
            <person name="Chi C.Q."/>
            <person name="Wang Y.N."/>
            <person name="Tang Y.Q."/>
            <person name="Li G.Y."/>
            <person name="Wu X.L."/>
        </authorList>
    </citation>
    <scope>NUCLEOTIDE SEQUENCE [LARGE SCALE GENOMIC DNA]</scope>
    <source>
        <strain evidence="3">DSM 45089 / DQS3-9A1</strain>
    </source>
</reference>
<proteinExistence type="predicted"/>
<dbReference type="Proteomes" id="UP000009235">
    <property type="component" value="Chromosome"/>
</dbReference>
<keyword evidence="3" id="KW-1185">Reference proteome</keyword>
<evidence type="ECO:0000313" key="2">
    <source>
        <dbReference type="EMBL" id="AEF38904.1"/>
    </source>
</evidence>
<feature type="region of interest" description="Disordered" evidence="1">
    <location>
        <begin position="1"/>
        <end position="21"/>
    </location>
</feature>
<dbReference type="EMBL" id="CP002786">
    <property type="protein sequence ID" value="AEF38904.1"/>
    <property type="molecule type" value="Genomic_DNA"/>
</dbReference>
<dbReference type="HOGENOM" id="CLU_3131590_0_0_11"/>
<organism evidence="2 3">
    <name type="scientific">Hoyosella subflava (strain DSM 45089 / JCM 17490 / NBRC 109087 / DQS3-9A1)</name>
    <name type="common">Amycolicicoccus subflavus</name>
    <dbReference type="NCBI Taxonomy" id="443218"/>
    <lineage>
        <taxon>Bacteria</taxon>
        <taxon>Bacillati</taxon>
        <taxon>Actinomycetota</taxon>
        <taxon>Actinomycetes</taxon>
        <taxon>Mycobacteriales</taxon>
        <taxon>Hoyosellaceae</taxon>
        <taxon>Hoyosella</taxon>
    </lineage>
</organism>
<name>F6EHV6_HOYSD</name>